<evidence type="ECO:0000259" key="8">
    <source>
        <dbReference type="Pfam" id="PF12704"/>
    </source>
</evidence>
<dbReference type="OrthoDB" id="5933722at2"/>
<dbReference type="RefSeq" id="WP_146904079.1">
    <property type="nucleotide sequence ID" value="NZ_BJYS01000047.1"/>
</dbReference>
<feature type="transmembrane region" description="Helical" evidence="6">
    <location>
        <begin position="384"/>
        <end position="411"/>
    </location>
</feature>
<dbReference type="Proteomes" id="UP000321532">
    <property type="component" value="Unassembled WGS sequence"/>
</dbReference>
<dbReference type="GO" id="GO:0022857">
    <property type="term" value="F:transmembrane transporter activity"/>
    <property type="evidence" value="ECO:0007669"/>
    <property type="project" value="TreeGrafter"/>
</dbReference>
<evidence type="ECO:0000256" key="2">
    <source>
        <dbReference type="ARBA" id="ARBA00022475"/>
    </source>
</evidence>
<evidence type="ECO:0000259" key="7">
    <source>
        <dbReference type="Pfam" id="PF02687"/>
    </source>
</evidence>
<feature type="domain" description="MacB-like periplasmic core" evidence="8">
    <location>
        <begin position="20"/>
        <end position="248"/>
    </location>
</feature>
<dbReference type="EMBL" id="BJYS01000047">
    <property type="protein sequence ID" value="GEO06940.1"/>
    <property type="molecule type" value="Genomic_DNA"/>
</dbReference>
<feature type="domain" description="MacB-like periplasmic core" evidence="8">
    <location>
        <begin position="481"/>
        <end position="646"/>
    </location>
</feature>
<sequence length="802" mass="88930">MLQNYLKIAIRNLLRHKAFSVLNIIGLAVGIAAALVIFLVVSFELSFDTQHAKRDRIYRVVNEFKHAAGKDYQTGVPFPFGKALQTDYPELEKVAMVFNGNNNQISVLDPNGKAVKKFREEITVAFAGPEYFGIFDYKWLSGEAAQALNKPNAVVLSRRLAEKYFGNWQIANGKFLKLDNEALLQVTGILEDLPEHNDLKKEVIVSYATIRSLIDAGEFTNWRSVWSDSQCYLLLPANTSEKAFNASLVNFLKKHQPEDKNHTYLLQPLHDLHFNPNYPPPSFRSISKDTILALVLIGLFILVIACVNFVNLATAQALGRAKEAGVRKVLGSNRNQLAWQFLGETFLIVLLAVLLAAVLVQFMLPVLQPVSNLPENYTITDNAYLWLFLLGLIVVVTLLSGLYPALVLSGFQPIQALKSKMTIQTIGGVSLRKALVVLQFSVSQVLIIATLIAVSQMDFIQTKDLGFNQKAILLTEIPDDSLAVSKIETLRNQFAALPGVEKISFHSDAPASGNSSMTNFRFTNMAEDEDFPLSMKAADATYFDTFALRFLAGRPYAASDTARGVVINQMLLEKTGIKNPEEAIGKTISISGRKYPVVGVVQNFHQASLRQKIVPIGMVSQKSSFRQVALKVTGHNLKETQAAVKNIWSATFPDYVYEATFLDERIAEFYEEEAKMATLFQLFAGVAIFIGCLGLYGLVSFVAVQKTKEIGIRKVLGASLTNIVALLSKDFLKLVILANIIAWPLAWWAMNNWLQDFEYRTPIGWWMFAVAGLGALIIALVTISFQAVKAGLANPVKALKNE</sequence>
<name>A0A512B4Q3_9BACT</name>
<organism evidence="9 10">
    <name type="scientific">Adhaeribacter aerolatus</name>
    <dbReference type="NCBI Taxonomy" id="670289"/>
    <lineage>
        <taxon>Bacteria</taxon>
        <taxon>Pseudomonadati</taxon>
        <taxon>Bacteroidota</taxon>
        <taxon>Cytophagia</taxon>
        <taxon>Cytophagales</taxon>
        <taxon>Hymenobacteraceae</taxon>
        <taxon>Adhaeribacter</taxon>
    </lineage>
</organism>
<feature type="domain" description="ABC3 transporter permease C-terminal" evidence="7">
    <location>
        <begin position="296"/>
        <end position="412"/>
    </location>
</feature>
<gene>
    <name evidence="9" type="ORF">AAE02nite_46040</name>
</gene>
<dbReference type="Pfam" id="PF12704">
    <property type="entry name" value="MacB_PCD"/>
    <property type="match status" value="2"/>
</dbReference>
<feature type="transmembrane region" description="Helical" evidence="6">
    <location>
        <begin position="679"/>
        <end position="704"/>
    </location>
</feature>
<accession>A0A512B4Q3</accession>
<keyword evidence="3 6" id="KW-0812">Transmembrane</keyword>
<comment type="caution">
    <text evidence="9">The sequence shown here is derived from an EMBL/GenBank/DDBJ whole genome shotgun (WGS) entry which is preliminary data.</text>
</comment>
<keyword evidence="10" id="KW-1185">Reference proteome</keyword>
<feature type="transmembrane region" description="Helical" evidence="6">
    <location>
        <begin position="339"/>
        <end position="364"/>
    </location>
</feature>
<dbReference type="Pfam" id="PF02687">
    <property type="entry name" value="FtsX"/>
    <property type="match status" value="2"/>
</dbReference>
<dbReference type="InterPro" id="IPR050250">
    <property type="entry name" value="Macrolide_Exporter_MacB"/>
</dbReference>
<feature type="transmembrane region" description="Helical" evidence="6">
    <location>
        <begin position="765"/>
        <end position="788"/>
    </location>
</feature>
<evidence type="ECO:0000313" key="10">
    <source>
        <dbReference type="Proteomes" id="UP000321532"/>
    </source>
</evidence>
<keyword evidence="2" id="KW-1003">Cell membrane</keyword>
<feature type="transmembrane region" description="Helical" evidence="6">
    <location>
        <begin position="291"/>
        <end position="318"/>
    </location>
</feature>
<evidence type="ECO:0000256" key="3">
    <source>
        <dbReference type="ARBA" id="ARBA00022692"/>
    </source>
</evidence>
<comment type="subcellular location">
    <subcellularLocation>
        <location evidence="1">Cell membrane</location>
        <topology evidence="1">Multi-pass membrane protein</topology>
    </subcellularLocation>
</comment>
<keyword evidence="4 6" id="KW-1133">Transmembrane helix</keyword>
<dbReference type="InterPro" id="IPR003838">
    <property type="entry name" value="ABC3_permease_C"/>
</dbReference>
<reference evidence="9 10" key="1">
    <citation type="submission" date="2019-07" db="EMBL/GenBank/DDBJ databases">
        <title>Whole genome shotgun sequence of Adhaeribacter aerolatus NBRC 106133.</title>
        <authorList>
            <person name="Hosoyama A."/>
            <person name="Uohara A."/>
            <person name="Ohji S."/>
            <person name="Ichikawa N."/>
        </authorList>
    </citation>
    <scope>NUCLEOTIDE SEQUENCE [LARGE SCALE GENOMIC DNA]</scope>
    <source>
        <strain evidence="9 10">NBRC 106133</strain>
    </source>
</reference>
<evidence type="ECO:0000256" key="5">
    <source>
        <dbReference type="ARBA" id="ARBA00023136"/>
    </source>
</evidence>
<dbReference type="GO" id="GO:0005886">
    <property type="term" value="C:plasma membrane"/>
    <property type="evidence" value="ECO:0007669"/>
    <property type="project" value="UniProtKB-SubCell"/>
</dbReference>
<dbReference type="AlphaFoldDB" id="A0A512B4Q3"/>
<evidence type="ECO:0000256" key="1">
    <source>
        <dbReference type="ARBA" id="ARBA00004651"/>
    </source>
</evidence>
<feature type="transmembrane region" description="Helical" evidence="6">
    <location>
        <begin position="731"/>
        <end position="750"/>
    </location>
</feature>
<proteinExistence type="predicted"/>
<feature type="domain" description="ABC3 transporter permease C-terminal" evidence="7">
    <location>
        <begin position="682"/>
        <end position="787"/>
    </location>
</feature>
<dbReference type="PANTHER" id="PTHR30572">
    <property type="entry name" value="MEMBRANE COMPONENT OF TRANSPORTER-RELATED"/>
    <property type="match status" value="1"/>
</dbReference>
<dbReference type="InterPro" id="IPR025857">
    <property type="entry name" value="MacB_PCD"/>
</dbReference>
<evidence type="ECO:0000313" key="9">
    <source>
        <dbReference type="EMBL" id="GEO06940.1"/>
    </source>
</evidence>
<feature type="transmembrane region" description="Helical" evidence="6">
    <location>
        <begin position="434"/>
        <end position="454"/>
    </location>
</feature>
<evidence type="ECO:0000256" key="4">
    <source>
        <dbReference type="ARBA" id="ARBA00022989"/>
    </source>
</evidence>
<evidence type="ECO:0000256" key="6">
    <source>
        <dbReference type="SAM" id="Phobius"/>
    </source>
</evidence>
<feature type="transmembrane region" description="Helical" evidence="6">
    <location>
        <begin position="21"/>
        <end position="43"/>
    </location>
</feature>
<protein>
    <submittedName>
        <fullName evidence="9">ABC transporter permease</fullName>
    </submittedName>
</protein>
<dbReference type="PANTHER" id="PTHR30572:SF18">
    <property type="entry name" value="ABC-TYPE MACROLIDE FAMILY EXPORT SYSTEM PERMEASE COMPONENT 2"/>
    <property type="match status" value="1"/>
</dbReference>
<keyword evidence="5 6" id="KW-0472">Membrane</keyword>